<dbReference type="PANTHER" id="PTHR14187:SF5">
    <property type="entry name" value="HEAT SHOCK 70 KDA PROTEIN 12A"/>
    <property type="match status" value="1"/>
</dbReference>
<dbReference type="Proteomes" id="UP000266861">
    <property type="component" value="Unassembled WGS sequence"/>
</dbReference>
<gene>
    <name evidence="3" type="ORF">Glove_243g81</name>
</gene>
<reference evidence="3 4" key="1">
    <citation type="submission" date="2018-08" db="EMBL/GenBank/DDBJ databases">
        <title>Genome and evolution of the arbuscular mycorrhizal fungus Diversispora epigaea (formerly Glomus versiforme) and its bacterial endosymbionts.</title>
        <authorList>
            <person name="Sun X."/>
            <person name="Fei Z."/>
            <person name="Harrison M."/>
        </authorList>
    </citation>
    <scope>NUCLEOTIDE SEQUENCE [LARGE SCALE GENOMIC DNA]</scope>
    <source>
        <strain evidence="3 4">IT104</strain>
    </source>
</reference>
<evidence type="ECO:0000256" key="1">
    <source>
        <dbReference type="ARBA" id="ARBA00022741"/>
    </source>
</evidence>
<sequence length="566" mass="64654">MSSSSSDVRVVVGIDFGTTYSGYAYAHKSNPNEIIAQDSCRGHLVHGIYKIPTVISYDDDSYTNVNSWGFSALAAFEERRSPSTSKPIELFKLLLLGNVLTDKLSIPDKLDYKKVTSDYLKELCKDVKKTIESHWRLLDFYENVMIVLTVPAEFNDNAISILRECAFNAELIKEKDSRNLIFTTEPEAAAIHSMYSLKKEHNLKPGDSFMIVDCGGGTVDLTTRELTEDDKLLEITERSGDFCGSCFIDKEFVEFLGKNIGKDAIDNLRENRYTNLQYLVQEFSDHAKIPFTGQSESFETFNIDLEYEYKVIKEYIEDEKKKGELDEKEWMIEVKFDDVKKMFDPIIERIFKLIRGQLEQLKRCNKKVSVILLVGGFGGSKYLQARIKDEFTTEVSGISVSTQPIVAIMKGAVKYGLEKKIVKSRILKWTYGTDVVRKWQPTDPLSQKLPNGYIKVFEILAKRGKQVSLSDKVIKYFKPYSIQRKMGFNMYVTLSNSAEYFNNNSEIKLLREWEIKMNSSSGLDDYDEDDDVISLSLGFGQVEICATAENSKTGDKHEVTFKQDFD</sequence>
<keyword evidence="4" id="KW-1185">Reference proteome</keyword>
<accession>A0A397IFW4</accession>
<dbReference type="SUPFAM" id="SSF53067">
    <property type="entry name" value="Actin-like ATPase domain"/>
    <property type="match status" value="2"/>
</dbReference>
<name>A0A397IFW4_9GLOM</name>
<dbReference type="PANTHER" id="PTHR14187">
    <property type="entry name" value="ALPHA KINASE/ELONGATION FACTOR 2 KINASE"/>
    <property type="match status" value="1"/>
</dbReference>
<evidence type="ECO:0000313" key="3">
    <source>
        <dbReference type="EMBL" id="RHZ72284.1"/>
    </source>
</evidence>
<dbReference type="Gene3D" id="3.90.640.10">
    <property type="entry name" value="Actin, Chain A, domain 4"/>
    <property type="match status" value="1"/>
</dbReference>
<dbReference type="InterPro" id="IPR043129">
    <property type="entry name" value="ATPase_NBD"/>
</dbReference>
<dbReference type="CDD" id="cd10229">
    <property type="entry name" value="ASKHA_NBD_HSP70_HSPA12"/>
    <property type="match status" value="1"/>
</dbReference>
<dbReference type="GO" id="GO:0005524">
    <property type="term" value="F:ATP binding"/>
    <property type="evidence" value="ECO:0007669"/>
    <property type="project" value="UniProtKB-KW"/>
</dbReference>
<comment type="caution">
    <text evidence="3">The sequence shown here is derived from an EMBL/GenBank/DDBJ whole genome shotgun (WGS) entry which is preliminary data.</text>
</comment>
<evidence type="ECO:0000256" key="2">
    <source>
        <dbReference type="ARBA" id="ARBA00022840"/>
    </source>
</evidence>
<dbReference type="InterPro" id="IPR013126">
    <property type="entry name" value="Hsp_70_fam"/>
</dbReference>
<dbReference type="EMBL" id="PQFF01000225">
    <property type="protein sequence ID" value="RHZ72284.1"/>
    <property type="molecule type" value="Genomic_DNA"/>
</dbReference>
<dbReference type="Pfam" id="PF00012">
    <property type="entry name" value="HSP70"/>
    <property type="match status" value="1"/>
</dbReference>
<evidence type="ECO:0008006" key="5">
    <source>
        <dbReference type="Google" id="ProtNLM"/>
    </source>
</evidence>
<proteinExistence type="predicted"/>
<keyword evidence="2" id="KW-0067">ATP-binding</keyword>
<dbReference type="AlphaFoldDB" id="A0A397IFW4"/>
<dbReference type="GO" id="GO:0140662">
    <property type="term" value="F:ATP-dependent protein folding chaperone"/>
    <property type="evidence" value="ECO:0007669"/>
    <property type="project" value="InterPro"/>
</dbReference>
<dbReference type="OrthoDB" id="2963168at2759"/>
<evidence type="ECO:0000313" key="4">
    <source>
        <dbReference type="Proteomes" id="UP000266861"/>
    </source>
</evidence>
<keyword evidence="1" id="KW-0547">Nucleotide-binding</keyword>
<dbReference type="STRING" id="1348612.A0A397IFW4"/>
<protein>
    <recommendedName>
        <fullName evidence="5">Actin-like ATPase domain-containing protein</fullName>
    </recommendedName>
</protein>
<dbReference type="Gene3D" id="3.30.420.40">
    <property type="match status" value="3"/>
</dbReference>
<organism evidence="3 4">
    <name type="scientific">Diversispora epigaea</name>
    <dbReference type="NCBI Taxonomy" id="1348612"/>
    <lineage>
        <taxon>Eukaryota</taxon>
        <taxon>Fungi</taxon>
        <taxon>Fungi incertae sedis</taxon>
        <taxon>Mucoromycota</taxon>
        <taxon>Glomeromycotina</taxon>
        <taxon>Glomeromycetes</taxon>
        <taxon>Diversisporales</taxon>
        <taxon>Diversisporaceae</taxon>
        <taxon>Diversispora</taxon>
    </lineage>
</organism>